<dbReference type="PANTHER" id="PTHR23028">
    <property type="entry name" value="ACETYLTRANSFERASE"/>
    <property type="match status" value="1"/>
</dbReference>
<keyword evidence="1" id="KW-0812">Transmembrane</keyword>
<keyword evidence="3" id="KW-0012">Acyltransferase</keyword>
<feature type="transmembrane region" description="Helical" evidence="1">
    <location>
        <begin position="217"/>
        <end position="237"/>
    </location>
</feature>
<feature type="transmembrane region" description="Helical" evidence="1">
    <location>
        <begin position="314"/>
        <end position="334"/>
    </location>
</feature>
<dbReference type="RefSeq" id="WP_235322989.1">
    <property type="nucleotide sequence ID" value="NZ_JAFBIT010000001.1"/>
</dbReference>
<gene>
    <name evidence="3" type="ORF">JQM67_05065</name>
</gene>
<comment type="caution">
    <text evidence="3">The sequence shown here is derived from an EMBL/GenBank/DDBJ whole genome shotgun (WGS) entry which is preliminary data.</text>
</comment>
<dbReference type="Pfam" id="PF01757">
    <property type="entry name" value="Acyl_transf_3"/>
    <property type="match status" value="1"/>
</dbReference>
<feature type="transmembrane region" description="Helical" evidence="1">
    <location>
        <begin position="9"/>
        <end position="28"/>
    </location>
</feature>
<feature type="transmembrane region" description="Helical" evidence="1">
    <location>
        <begin position="249"/>
        <end position="272"/>
    </location>
</feature>
<dbReference type="Proteomes" id="UP001299220">
    <property type="component" value="Unassembled WGS sequence"/>
</dbReference>
<feature type="domain" description="Acyltransferase 3" evidence="2">
    <location>
        <begin position="9"/>
        <end position="389"/>
    </location>
</feature>
<dbReference type="PANTHER" id="PTHR23028:SF53">
    <property type="entry name" value="ACYL_TRANSF_3 DOMAIN-CONTAINING PROTEIN"/>
    <property type="match status" value="1"/>
</dbReference>
<organism evidence="3 4">
    <name type="scientific">Anaeromassilibacillus senegalensis</name>
    <dbReference type="NCBI Taxonomy" id="1673717"/>
    <lineage>
        <taxon>Bacteria</taxon>
        <taxon>Bacillati</taxon>
        <taxon>Bacillota</taxon>
        <taxon>Clostridia</taxon>
        <taxon>Eubacteriales</taxon>
        <taxon>Acutalibacteraceae</taxon>
        <taxon>Anaeromassilibacillus</taxon>
    </lineage>
</organism>
<keyword evidence="3" id="KW-0808">Transferase</keyword>
<protein>
    <submittedName>
        <fullName evidence="3">Acyltransferase</fullName>
    </submittedName>
</protein>
<dbReference type="EMBL" id="JAFBIT010000001">
    <property type="protein sequence ID" value="MCF2651965.1"/>
    <property type="molecule type" value="Genomic_DNA"/>
</dbReference>
<evidence type="ECO:0000313" key="3">
    <source>
        <dbReference type="EMBL" id="MCF2651965.1"/>
    </source>
</evidence>
<feature type="transmembrane region" description="Helical" evidence="1">
    <location>
        <begin position="373"/>
        <end position="390"/>
    </location>
</feature>
<dbReference type="InterPro" id="IPR002656">
    <property type="entry name" value="Acyl_transf_3_dom"/>
</dbReference>
<feature type="transmembrane region" description="Helical" evidence="1">
    <location>
        <begin position="100"/>
        <end position="120"/>
    </location>
</feature>
<reference evidence="3 4" key="1">
    <citation type="submission" date="2020-12" db="EMBL/GenBank/DDBJ databases">
        <title>Whole genome sequences of gut porcine anaerobes.</title>
        <authorList>
            <person name="Kubasova T."/>
            <person name="Jahodarova E."/>
            <person name="Rychlik I."/>
        </authorList>
    </citation>
    <scope>NUCLEOTIDE SEQUENCE [LARGE SCALE GENOMIC DNA]</scope>
    <source>
        <strain evidence="3 4">An867</strain>
    </source>
</reference>
<keyword evidence="1" id="KW-0472">Membrane</keyword>
<feature type="transmembrane region" description="Helical" evidence="1">
    <location>
        <begin position="59"/>
        <end position="79"/>
    </location>
</feature>
<name>A0ABS9CLE8_9FIRM</name>
<dbReference type="InterPro" id="IPR050879">
    <property type="entry name" value="Acyltransferase_3"/>
</dbReference>
<feature type="transmembrane region" description="Helical" evidence="1">
    <location>
        <begin position="159"/>
        <end position="179"/>
    </location>
</feature>
<evidence type="ECO:0000256" key="1">
    <source>
        <dbReference type="SAM" id="Phobius"/>
    </source>
</evidence>
<feature type="transmembrane region" description="Helical" evidence="1">
    <location>
        <begin position="284"/>
        <end position="302"/>
    </location>
</feature>
<feature type="transmembrane region" description="Helical" evidence="1">
    <location>
        <begin position="186"/>
        <end position="205"/>
    </location>
</feature>
<evidence type="ECO:0000313" key="4">
    <source>
        <dbReference type="Proteomes" id="UP001299220"/>
    </source>
</evidence>
<evidence type="ECO:0000259" key="2">
    <source>
        <dbReference type="Pfam" id="PF01757"/>
    </source>
</evidence>
<dbReference type="GO" id="GO:0016746">
    <property type="term" value="F:acyltransferase activity"/>
    <property type="evidence" value="ECO:0007669"/>
    <property type="project" value="UniProtKB-KW"/>
</dbReference>
<accession>A0ABS9CLE8</accession>
<proteinExistence type="predicted"/>
<keyword evidence="4" id="KW-1185">Reference proteome</keyword>
<sequence>MKEQNGRIAILDGVRAFSMLIVMGFHLWQQSWLQNLFPSDLLRPLGVRHFSLTWVPRTGYMFVDVLLLLSGFCLFLPYARQIADPLSPAPERPGLFFKKRAARILPAYYLCLLVYLVFWIRPSDYSSMSRYLQDVFSHLTFTQTFWGESYIGTKFPTTLWTLGIEVQFYLVFPLIACVFRRFPLQSWAVLCALAELYIALFARTPDGGAHVLRINQFPAFLGVYANGMLAAVLFCLLRARIGKGTRRTTLLSTLLCLFAFAAIVCTLNDGLNRAPSIQRWQVDFRFWFSAIVCVFLLALDHACRAVQWIFANRAVSFVSLISYNLYIWHATVLLKLKAWRIPPYPDAPEGATAWPQSAAGESWHFAWQVQYTVLFWVISILLAALLTYLVEKPAAKRILKLNGKKKPTERP</sequence>
<keyword evidence="1" id="KW-1133">Transmembrane helix</keyword>